<protein>
    <submittedName>
        <fullName evidence="1">Uncharacterized protein</fullName>
    </submittedName>
</protein>
<dbReference type="InterPro" id="IPR049908">
    <property type="entry name" value="AmcA_3a"/>
</dbReference>
<dbReference type="NCBIfam" id="NF041722">
    <property type="entry name" value="phane_AmcA_3a"/>
    <property type="match status" value="1"/>
</dbReference>
<evidence type="ECO:0000313" key="1">
    <source>
        <dbReference type="EMBL" id="SCL16298.1"/>
    </source>
</evidence>
<dbReference type="EMBL" id="FMHU01000001">
    <property type="protein sequence ID" value="SCL16298.1"/>
    <property type="molecule type" value="Genomic_DNA"/>
</dbReference>
<dbReference type="Proteomes" id="UP000198906">
    <property type="component" value="Unassembled WGS sequence"/>
</dbReference>
<keyword evidence="2" id="KW-1185">Reference proteome</keyword>
<sequence>MPEITSHRSSEPVGGKPADLIVERVREAEAGLTALLHEAEAARRLRAEVSGSDGASAVCAWNHFENIPTFYNWNNRPR</sequence>
<gene>
    <name evidence="1" type="ORF">GA0074694_1576</name>
</gene>
<dbReference type="STRING" id="47866.GA0074694_1576"/>
<dbReference type="AlphaFoldDB" id="A0A1C6RGL1"/>
<dbReference type="RefSeq" id="WP_176737815.1">
    <property type="nucleotide sequence ID" value="NZ_FMHU01000001.1"/>
</dbReference>
<reference evidence="2" key="1">
    <citation type="submission" date="2016-06" db="EMBL/GenBank/DDBJ databases">
        <authorList>
            <person name="Varghese N."/>
        </authorList>
    </citation>
    <scope>NUCLEOTIDE SEQUENCE [LARGE SCALE GENOMIC DNA]</scope>
    <source>
        <strain evidence="2">DSM 46123</strain>
    </source>
</reference>
<organism evidence="1 2">
    <name type="scientific">Micromonospora inyonensis</name>
    <dbReference type="NCBI Taxonomy" id="47866"/>
    <lineage>
        <taxon>Bacteria</taxon>
        <taxon>Bacillati</taxon>
        <taxon>Actinomycetota</taxon>
        <taxon>Actinomycetes</taxon>
        <taxon>Micromonosporales</taxon>
        <taxon>Micromonosporaceae</taxon>
        <taxon>Micromonospora</taxon>
    </lineage>
</organism>
<name>A0A1C6RGL1_9ACTN</name>
<accession>A0A1C6RGL1</accession>
<proteinExistence type="predicted"/>
<evidence type="ECO:0000313" key="2">
    <source>
        <dbReference type="Proteomes" id="UP000198906"/>
    </source>
</evidence>